<dbReference type="PANTHER" id="PTHR43601:SF3">
    <property type="entry name" value="THIOREDOXIN, MITOCHONDRIAL"/>
    <property type="match status" value="1"/>
</dbReference>
<evidence type="ECO:0000313" key="7">
    <source>
        <dbReference type="EMBL" id="CAH1726775.1"/>
    </source>
</evidence>
<keyword evidence="5" id="KW-0676">Redox-active center</keyword>
<dbReference type="PROSITE" id="PS51352">
    <property type="entry name" value="THIOREDOXIN_2"/>
    <property type="match status" value="1"/>
</dbReference>
<keyword evidence="2" id="KW-0813">Transport</keyword>
<evidence type="ECO:0000256" key="5">
    <source>
        <dbReference type="ARBA" id="ARBA00023284"/>
    </source>
</evidence>
<dbReference type="NCBIfam" id="TIGR01068">
    <property type="entry name" value="thioredoxin"/>
    <property type="match status" value="1"/>
</dbReference>
<dbReference type="Proteomes" id="UP001154329">
    <property type="component" value="Chromosome 2"/>
</dbReference>
<reference evidence="7" key="2">
    <citation type="submission" date="2022-10" db="EMBL/GenBank/DDBJ databases">
        <authorList>
            <consortium name="ENA_rothamsted_submissions"/>
            <consortium name="culmorum"/>
            <person name="King R."/>
        </authorList>
    </citation>
    <scope>NUCLEOTIDE SEQUENCE</scope>
</reference>
<dbReference type="FunFam" id="3.40.30.10:FF:000001">
    <property type="entry name" value="Thioredoxin"/>
    <property type="match status" value="1"/>
</dbReference>
<evidence type="ECO:0000313" key="8">
    <source>
        <dbReference type="Proteomes" id="UP001154329"/>
    </source>
</evidence>
<dbReference type="PRINTS" id="PR00421">
    <property type="entry name" value="THIOREDOXIN"/>
</dbReference>
<keyword evidence="8" id="KW-1185">Reference proteome</keyword>
<dbReference type="CDD" id="cd02947">
    <property type="entry name" value="TRX_family"/>
    <property type="match status" value="1"/>
</dbReference>
<dbReference type="InterPro" id="IPR036249">
    <property type="entry name" value="Thioredoxin-like_sf"/>
</dbReference>
<dbReference type="InterPro" id="IPR013766">
    <property type="entry name" value="Thioredoxin_domain"/>
</dbReference>
<dbReference type="AlphaFoldDB" id="A0A9P0NK98"/>
<evidence type="ECO:0000256" key="2">
    <source>
        <dbReference type="ARBA" id="ARBA00022448"/>
    </source>
</evidence>
<dbReference type="Pfam" id="PF00085">
    <property type="entry name" value="Thioredoxin"/>
    <property type="match status" value="1"/>
</dbReference>
<dbReference type="InterPro" id="IPR017937">
    <property type="entry name" value="Thioredoxin_CS"/>
</dbReference>
<evidence type="ECO:0000259" key="6">
    <source>
        <dbReference type="PROSITE" id="PS51352"/>
    </source>
</evidence>
<feature type="domain" description="Thioredoxin" evidence="6">
    <location>
        <begin position="10"/>
        <end position="133"/>
    </location>
</feature>
<gene>
    <name evidence="7" type="ORF">APHIGO_LOCUS7602</name>
</gene>
<keyword evidence="3" id="KW-0249">Electron transport</keyword>
<proteinExistence type="inferred from homology"/>
<reference evidence="7" key="1">
    <citation type="submission" date="2022-02" db="EMBL/GenBank/DDBJ databases">
        <authorList>
            <person name="King R."/>
        </authorList>
    </citation>
    <scope>NUCLEOTIDE SEQUENCE</scope>
</reference>
<dbReference type="InterPro" id="IPR005746">
    <property type="entry name" value="Thioredoxin"/>
</dbReference>
<organism evidence="7 8">
    <name type="scientific">Aphis gossypii</name>
    <name type="common">Cotton aphid</name>
    <dbReference type="NCBI Taxonomy" id="80765"/>
    <lineage>
        <taxon>Eukaryota</taxon>
        <taxon>Metazoa</taxon>
        <taxon>Ecdysozoa</taxon>
        <taxon>Arthropoda</taxon>
        <taxon>Hexapoda</taxon>
        <taxon>Insecta</taxon>
        <taxon>Pterygota</taxon>
        <taxon>Neoptera</taxon>
        <taxon>Paraneoptera</taxon>
        <taxon>Hemiptera</taxon>
        <taxon>Sternorrhyncha</taxon>
        <taxon>Aphidomorpha</taxon>
        <taxon>Aphidoidea</taxon>
        <taxon>Aphididae</taxon>
        <taxon>Aphidini</taxon>
        <taxon>Aphis</taxon>
        <taxon>Aphis</taxon>
    </lineage>
</organism>
<dbReference type="PROSITE" id="PS00194">
    <property type="entry name" value="THIOREDOXIN_1"/>
    <property type="match status" value="1"/>
</dbReference>
<dbReference type="EMBL" id="OU899035">
    <property type="protein sequence ID" value="CAH1726775.1"/>
    <property type="molecule type" value="Genomic_DNA"/>
</dbReference>
<accession>A0A9P0NK98</accession>
<name>A0A9P0NK98_APHGO</name>
<dbReference type="GO" id="GO:0005739">
    <property type="term" value="C:mitochondrion"/>
    <property type="evidence" value="ECO:0007669"/>
    <property type="project" value="TreeGrafter"/>
</dbReference>
<dbReference type="OrthoDB" id="2121326at2759"/>
<evidence type="ECO:0000256" key="3">
    <source>
        <dbReference type="ARBA" id="ARBA00022982"/>
    </source>
</evidence>
<dbReference type="GO" id="GO:0045454">
    <property type="term" value="P:cell redox homeostasis"/>
    <property type="evidence" value="ECO:0007669"/>
    <property type="project" value="TreeGrafter"/>
</dbReference>
<sequence>MFMNVARNMSFSKIISRTFSLTTTRHRIIKIQDQEDFNAQVLKSKEPVVIDFFATWCGPCKMLLPRIEKIIEEHNGTIHLVKVDIDDNAEIAMEYGVSVVPELVLMKDGKVQGKMIGLQDEDKLKKFVSKLSEPSTEKK</sequence>
<dbReference type="PANTHER" id="PTHR43601">
    <property type="entry name" value="THIOREDOXIN, MITOCHONDRIAL"/>
    <property type="match status" value="1"/>
</dbReference>
<keyword evidence="4" id="KW-1015">Disulfide bond</keyword>
<evidence type="ECO:0000256" key="1">
    <source>
        <dbReference type="ARBA" id="ARBA00008987"/>
    </source>
</evidence>
<comment type="similarity">
    <text evidence="1">Belongs to the thioredoxin family.</text>
</comment>
<dbReference type="SUPFAM" id="SSF52833">
    <property type="entry name" value="Thioredoxin-like"/>
    <property type="match status" value="1"/>
</dbReference>
<dbReference type="GO" id="GO:0015035">
    <property type="term" value="F:protein-disulfide reductase activity"/>
    <property type="evidence" value="ECO:0007669"/>
    <property type="project" value="InterPro"/>
</dbReference>
<protein>
    <recommendedName>
        <fullName evidence="6">Thioredoxin domain-containing protein</fullName>
    </recommendedName>
</protein>
<dbReference type="Gene3D" id="3.40.30.10">
    <property type="entry name" value="Glutaredoxin"/>
    <property type="match status" value="1"/>
</dbReference>
<evidence type="ECO:0000256" key="4">
    <source>
        <dbReference type="ARBA" id="ARBA00023157"/>
    </source>
</evidence>